<dbReference type="InterPro" id="IPR050469">
    <property type="entry name" value="Diguanylate_Cyclase"/>
</dbReference>
<evidence type="ECO:0000256" key="2">
    <source>
        <dbReference type="ARBA" id="ARBA00012528"/>
    </source>
</evidence>
<dbReference type="InterPro" id="IPR000160">
    <property type="entry name" value="GGDEF_dom"/>
</dbReference>
<keyword evidence="4" id="KW-1133">Transmembrane helix</keyword>
<dbReference type="EC" id="2.7.7.65" evidence="2"/>
<organism evidence="6 7">
    <name type="scientific">Marinobacter flavimaris</name>
    <dbReference type="NCBI Taxonomy" id="262076"/>
    <lineage>
        <taxon>Bacteria</taxon>
        <taxon>Pseudomonadati</taxon>
        <taxon>Pseudomonadota</taxon>
        <taxon>Gammaproteobacteria</taxon>
        <taxon>Pseudomonadales</taxon>
        <taxon>Marinobacteraceae</taxon>
        <taxon>Marinobacter</taxon>
    </lineage>
</organism>
<dbReference type="SUPFAM" id="SSF55073">
    <property type="entry name" value="Nucleotide cyclase"/>
    <property type="match status" value="1"/>
</dbReference>
<sequence>MKSASAPMNYEPERERRPQFWRLAMRCAQIAGTVDVIFFFLFHALGSPVLAWINVVSVAMYAGAYYALKYHKNKIAVVLIWAEVLGHAGLGTVLIGWESGFHYYLLMFIPAICVSASRRWAVYALLTLWGYYVALDALMWYIEPLQPIPQTALNIVHLFNLSVVFAMFSYLASYYLSMVVSAQRKLREMATTDSLTGLFNRRHMTYLAEKEVSRFRRSGHPVGFLLLDVDHFKSINDAFGHEAGDRVLGCVADVIREELRAQDLIGRWGGEEFLVILPDTNADKAQASAERIRKAFLARDWRAVIGGDIDVTISIGVSELRTGEDLSAAVSRADEALYRGKTGGRNRVELETI</sequence>
<dbReference type="Gene3D" id="3.30.70.270">
    <property type="match status" value="1"/>
</dbReference>
<evidence type="ECO:0000256" key="4">
    <source>
        <dbReference type="SAM" id="Phobius"/>
    </source>
</evidence>
<name>A0A3D8H4X3_9GAMM</name>
<evidence type="ECO:0000259" key="5">
    <source>
        <dbReference type="PROSITE" id="PS50887"/>
    </source>
</evidence>
<dbReference type="SMART" id="SM00267">
    <property type="entry name" value="GGDEF"/>
    <property type="match status" value="1"/>
</dbReference>
<dbReference type="NCBIfam" id="TIGR00254">
    <property type="entry name" value="GGDEF"/>
    <property type="match status" value="1"/>
</dbReference>
<keyword evidence="7" id="KW-1185">Reference proteome</keyword>
<feature type="transmembrane region" description="Helical" evidence="4">
    <location>
        <begin position="154"/>
        <end position="177"/>
    </location>
</feature>
<feature type="domain" description="GGDEF" evidence="5">
    <location>
        <begin position="220"/>
        <end position="353"/>
    </location>
</feature>
<feature type="transmembrane region" description="Helical" evidence="4">
    <location>
        <begin position="101"/>
        <end position="117"/>
    </location>
</feature>
<feature type="transmembrane region" description="Helical" evidence="4">
    <location>
        <begin position="122"/>
        <end position="142"/>
    </location>
</feature>
<evidence type="ECO:0000256" key="1">
    <source>
        <dbReference type="ARBA" id="ARBA00001946"/>
    </source>
</evidence>
<keyword evidence="4" id="KW-0472">Membrane</keyword>
<dbReference type="CDD" id="cd01949">
    <property type="entry name" value="GGDEF"/>
    <property type="match status" value="1"/>
</dbReference>
<reference evidence="6 7" key="1">
    <citation type="submission" date="2018-08" db="EMBL/GenBank/DDBJ databases">
        <title>Genome sequence of Marinobacter flavimaris KCTC 12185.</title>
        <authorList>
            <person name="Chun J."/>
            <person name="Kim B.-Y."/>
            <person name="Choi S.-B."/>
            <person name="Kwak M.-J."/>
        </authorList>
    </citation>
    <scope>NUCLEOTIDE SEQUENCE [LARGE SCALE GENOMIC DNA]</scope>
    <source>
        <strain evidence="6 7">KCTC 12185</strain>
    </source>
</reference>
<feature type="transmembrane region" description="Helical" evidence="4">
    <location>
        <begin position="20"/>
        <end position="43"/>
    </location>
</feature>
<dbReference type="InterPro" id="IPR029787">
    <property type="entry name" value="Nucleotide_cyclase"/>
</dbReference>
<dbReference type="FunFam" id="3.30.70.270:FF:000001">
    <property type="entry name" value="Diguanylate cyclase domain protein"/>
    <property type="match status" value="1"/>
</dbReference>
<dbReference type="AlphaFoldDB" id="A0A3D8H4X3"/>
<dbReference type="PANTHER" id="PTHR45138:SF9">
    <property type="entry name" value="DIGUANYLATE CYCLASE DGCM-RELATED"/>
    <property type="match status" value="1"/>
</dbReference>
<feature type="transmembrane region" description="Helical" evidence="4">
    <location>
        <begin position="75"/>
        <end position="95"/>
    </location>
</feature>
<evidence type="ECO:0000256" key="3">
    <source>
        <dbReference type="ARBA" id="ARBA00034247"/>
    </source>
</evidence>
<keyword evidence="4" id="KW-0812">Transmembrane</keyword>
<protein>
    <recommendedName>
        <fullName evidence="2">diguanylate cyclase</fullName>
        <ecNumber evidence="2">2.7.7.65</ecNumber>
    </recommendedName>
</protein>
<dbReference type="Proteomes" id="UP000256431">
    <property type="component" value="Unassembled WGS sequence"/>
</dbReference>
<dbReference type="Pfam" id="PF00990">
    <property type="entry name" value="GGDEF"/>
    <property type="match status" value="1"/>
</dbReference>
<evidence type="ECO:0000313" key="7">
    <source>
        <dbReference type="Proteomes" id="UP000256431"/>
    </source>
</evidence>
<dbReference type="PANTHER" id="PTHR45138">
    <property type="entry name" value="REGULATORY COMPONENTS OF SENSORY TRANSDUCTION SYSTEM"/>
    <property type="match status" value="1"/>
</dbReference>
<dbReference type="PROSITE" id="PS50887">
    <property type="entry name" value="GGDEF"/>
    <property type="match status" value="1"/>
</dbReference>
<comment type="cofactor">
    <cofactor evidence="1">
        <name>Mg(2+)</name>
        <dbReference type="ChEBI" id="CHEBI:18420"/>
    </cofactor>
</comment>
<gene>
    <name evidence="6" type="ORF">DXI23_05510</name>
</gene>
<accession>A0A3D8H4X3</accession>
<comment type="caution">
    <text evidence="6">The sequence shown here is derived from an EMBL/GenBank/DDBJ whole genome shotgun (WGS) entry which is preliminary data.</text>
</comment>
<evidence type="ECO:0000313" key="6">
    <source>
        <dbReference type="EMBL" id="RDU41774.1"/>
    </source>
</evidence>
<comment type="catalytic activity">
    <reaction evidence="3">
        <text>2 GTP = 3',3'-c-di-GMP + 2 diphosphate</text>
        <dbReference type="Rhea" id="RHEA:24898"/>
        <dbReference type="ChEBI" id="CHEBI:33019"/>
        <dbReference type="ChEBI" id="CHEBI:37565"/>
        <dbReference type="ChEBI" id="CHEBI:58805"/>
        <dbReference type="EC" id="2.7.7.65"/>
    </reaction>
</comment>
<proteinExistence type="predicted"/>
<dbReference type="InterPro" id="IPR043128">
    <property type="entry name" value="Rev_trsase/Diguanyl_cyclase"/>
</dbReference>
<feature type="transmembrane region" description="Helical" evidence="4">
    <location>
        <begin position="49"/>
        <end position="68"/>
    </location>
</feature>
<dbReference type="GO" id="GO:0052621">
    <property type="term" value="F:diguanylate cyclase activity"/>
    <property type="evidence" value="ECO:0007669"/>
    <property type="project" value="UniProtKB-EC"/>
</dbReference>
<dbReference type="EMBL" id="QRDH01000002">
    <property type="protein sequence ID" value="RDU41774.1"/>
    <property type="molecule type" value="Genomic_DNA"/>
</dbReference>